<dbReference type="SUPFAM" id="SSF117289">
    <property type="entry name" value="Nucleoporin domain"/>
    <property type="match status" value="1"/>
</dbReference>
<feature type="compositionally biased region" description="Low complexity" evidence="12">
    <location>
        <begin position="644"/>
        <end position="655"/>
    </location>
</feature>
<organism evidence="14 15">
    <name type="scientific">Desmophyllum pertusum</name>
    <dbReference type="NCBI Taxonomy" id="174260"/>
    <lineage>
        <taxon>Eukaryota</taxon>
        <taxon>Metazoa</taxon>
        <taxon>Cnidaria</taxon>
        <taxon>Anthozoa</taxon>
        <taxon>Hexacorallia</taxon>
        <taxon>Scleractinia</taxon>
        <taxon>Caryophylliina</taxon>
        <taxon>Caryophylliidae</taxon>
        <taxon>Desmophyllum</taxon>
    </lineage>
</organism>
<evidence type="ECO:0000256" key="12">
    <source>
        <dbReference type="SAM" id="MobiDB-lite"/>
    </source>
</evidence>
<reference evidence="14" key="1">
    <citation type="submission" date="2023-01" db="EMBL/GenBank/DDBJ databases">
        <title>Genome assembly of the deep-sea coral Lophelia pertusa.</title>
        <authorList>
            <person name="Herrera S."/>
            <person name="Cordes E."/>
        </authorList>
    </citation>
    <scope>NUCLEOTIDE SEQUENCE</scope>
    <source>
        <strain evidence="14">USNM1676648</strain>
        <tissue evidence="14">Polyp</tissue>
    </source>
</reference>
<evidence type="ECO:0000313" key="14">
    <source>
        <dbReference type="EMBL" id="KAJ7383486.1"/>
    </source>
</evidence>
<feature type="compositionally biased region" description="Polar residues" evidence="12">
    <location>
        <begin position="1454"/>
        <end position="1463"/>
    </location>
</feature>
<dbReference type="GO" id="GO:0006606">
    <property type="term" value="P:protein import into nucleus"/>
    <property type="evidence" value="ECO:0007669"/>
    <property type="project" value="TreeGrafter"/>
</dbReference>
<feature type="region of interest" description="Disordered" evidence="12">
    <location>
        <begin position="1990"/>
        <end position="2039"/>
    </location>
</feature>
<dbReference type="PANTHER" id="PTHR23193:SF46">
    <property type="entry name" value="NUCLEAR PORE COMPLEX PROTEIN NUP214"/>
    <property type="match status" value="1"/>
</dbReference>
<feature type="region of interest" description="Disordered" evidence="12">
    <location>
        <begin position="1040"/>
        <end position="1124"/>
    </location>
</feature>
<dbReference type="FunFam" id="2.130.10.10:FF:000142">
    <property type="entry name" value="Nuclear pore complex protein Nup214"/>
    <property type="match status" value="1"/>
</dbReference>
<keyword evidence="6" id="KW-0811">Translocation</keyword>
<keyword evidence="5" id="KW-0653">Protein transport</keyword>
<feature type="compositionally biased region" description="Polar residues" evidence="12">
    <location>
        <begin position="2028"/>
        <end position="2039"/>
    </location>
</feature>
<evidence type="ECO:0000256" key="5">
    <source>
        <dbReference type="ARBA" id="ARBA00022927"/>
    </source>
</evidence>
<feature type="compositionally biased region" description="Acidic residues" evidence="12">
    <location>
        <begin position="1065"/>
        <end position="1083"/>
    </location>
</feature>
<protein>
    <recommendedName>
        <fullName evidence="9">Nuclear pore complex protein Nup214</fullName>
    </recommendedName>
    <alternativeName>
        <fullName evidence="11">214 kDa nucleoporin</fullName>
    </alternativeName>
    <alternativeName>
        <fullName evidence="10">Nucleoporin Nup214</fullName>
    </alternativeName>
</protein>
<feature type="compositionally biased region" description="Polar residues" evidence="12">
    <location>
        <begin position="1306"/>
        <end position="1325"/>
    </location>
</feature>
<dbReference type="InterPro" id="IPR039462">
    <property type="entry name" value="Nup159/Nup146_N"/>
</dbReference>
<proteinExistence type="predicted"/>
<dbReference type="OrthoDB" id="248320at2759"/>
<dbReference type="EMBL" id="MU825898">
    <property type="protein sequence ID" value="KAJ7383486.1"/>
    <property type="molecule type" value="Genomic_DNA"/>
</dbReference>
<dbReference type="GO" id="GO:0008139">
    <property type="term" value="F:nuclear localization sequence binding"/>
    <property type="evidence" value="ECO:0007669"/>
    <property type="project" value="TreeGrafter"/>
</dbReference>
<feature type="region of interest" description="Disordered" evidence="12">
    <location>
        <begin position="1551"/>
        <end position="1585"/>
    </location>
</feature>
<comment type="caution">
    <text evidence="14">The sequence shown here is derived from an EMBL/GenBank/DDBJ whole genome shotgun (WGS) entry which is preliminary data.</text>
</comment>
<dbReference type="Proteomes" id="UP001163046">
    <property type="component" value="Unassembled WGS sequence"/>
</dbReference>
<evidence type="ECO:0000256" key="3">
    <source>
        <dbReference type="ARBA" id="ARBA00022737"/>
    </source>
</evidence>
<feature type="compositionally biased region" description="Polar residues" evidence="12">
    <location>
        <begin position="1271"/>
        <end position="1280"/>
    </location>
</feature>
<dbReference type="GO" id="GO:0006405">
    <property type="term" value="P:RNA export from nucleus"/>
    <property type="evidence" value="ECO:0007669"/>
    <property type="project" value="TreeGrafter"/>
</dbReference>
<evidence type="ECO:0000256" key="1">
    <source>
        <dbReference type="ARBA" id="ARBA00004567"/>
    </source>
</evidence>
<evidence type="ECO:0000256" key="8">
    <source>
        <dbReference type="ARBA" id="ARBA00023242"/>
    </source>
</evidence>
<dbReference type="InterPro" id="IPR015943">
    <property type="entry name" value="WD40/YVTN_repeat-like_dom_sf"/>
</dbReference>
<feature type="compositionally biased region" description="Low complexity" evidence="12">
    <location>
        <begin position="2003"/>
        <end position="2025"/>
    </location>
</feature>
<dbReference type="PANTHER" id="PTHR23193">
    <property type="entry name" value="NUCLEAR PORE COMPLEX PROTEIN NUP"/>
    <property type="match status" value="1"/>
</dbReference>
<evidence type="ECO:0000256" key="10">
    <source>
        <dbReference type="ARBA" id="ARBA00077390"/>
    </source>
</evidence>
<dbReference type="GO" id="GO:0005643">
    <property type="term" value="C:nuclear pore"/>
    <property type="evidence" value="ECO:0007669"/>
    <property type="project" value="UniProtKB-SubCell"/>
</dbReference>
<feature type="region of interest" description="Disordered" evidence="12">
    <location>
        <begin position="618"/>
        <end position="694"/>
    </location>
</feature>
<sequence length="2039" mass="209865">MADSEDEETIPERDVKDFSFKQMRKIRMFETPTSLPTSRSSLLVASTKYGLMFVGCPTGIRVIKTETIERINASDEGSMQNIVAHCPSSFIEIGHSVQFVGLSSDDLTLSVCYENGNQTVMGLFDVPTFASPNTSNAKFGEITLTSDAGVSVGNLLWNPGFPSIFAVCLSSGSVAVMELTETEIKTLASLPGNLKANAICWSPKGKQLVVGHKDGRLTQYSQALQVKKEIECPELFIDDPHSVTDILWITATLFAVVYSSFEEGDTPKFQIIYIPKNEPRTITNFDDIYYVMSEERQPVFHFKNITEWSMLVSACSNGFEAAVVGKYGGEPTTPWEKWNFEEDGRAEMPLTNNNDETFPMGLAFDFGSTRPVVEGEKQLPPAPIMMLLSTDGVLCPFYMVNQTPNANHGITKAVEPLPLGGQRKAIVSNTGPLSTGTSGNIGSFSVPKGNVSSVPGTAGNLPVGAFSFVSAKQTASPSSGLFSSGLTGNLPAGALSFASSKQPVSLSSGPPTSATPASATTSAFSFASPKQSVPLASGTLSSGTSGNLPASAFSFASPKQTGPSSSGSIFAGIPGNSPASAFSSTNQKQSGLIFKPSAQPQVPATESVKPIGSAQQLVKPTPTNQSQPGNPAVSSFQMPPMSTAAAAAKPQAQAQDVNLGGDRPKAISSVPSQVTEQSLLAQPQPKPTPTKPLAVVTRAPHSTPIAAKQEEANTTPPGFKLPGQSTVNEVTRQRQEQAPKKAAPVSKGNAIEASVSENIQEVISQFNQEMAMLHDNVKSMQRNCCLTDDNKDLASFKKTTGGIGRALADIKNATKDQQKDIDDEKRKLFESFEMLEDARIRQEKKSDPRYVQLLKSRGLDPLNTSKMRDIRNLHLYLDKALREVNVVLDEQWNKENEHKRSIQRPALGEVYQTLKIHHKIAQDQEAKLEQITQEMKNRKLLSTAWQRNSVNTTSLRDDLSSLGHPFSVSKQEFKSPIKSVSAPISPQKQAQLRSMFQKRRHTPVRRSMVVPRTVTKTPIVKPSRPDVPFYSSTPAIKPGDVAEGSKGTFGFGVPISEQIDKSDSDESLSDEGSQDEEPCEDQELERWNTIHKATSSGPASSLMQSGAELKKPAPQTVSSQAKSIPQPAVIGAFSTVARSGDEGIKPHESQATQAEPAKASSGLFLPTTKGQPSSVVPPKGEFVPAVKAISTETPPNIAAAMAAMNRASAAQGVVQSSSNLDPSASIEPVTLVTYKPQTQGGAQAKDYDTENNAAKAIANAALMAATAEAQKPSSKPQCSTEFVFKSPDSGKPGPPVVTFKPPTAPPQTSESGNKVTAAPNVTVNPTPVFKPAFAPAAPSSSTASTTGGLQQTQAAGPFSQLSSPGSSFSFAPPAGALFNLGSSTGTTSSTMSAFSFNSKAKDTVGDAKTPSQTAAASIVTPNAAKAGTATSVPAAGIAPSPRVSRNLFAAGDISSQTAPTSGEQEGKQPDSEEPFKTVQVTTAAPSTGFSFSAPTPSGGGFFKNLDLSAASNAGNVFGAGDTGGNSTSILSALMRTSAAGNTNNLFPAVPTAASTTSTLPGQVSKGTPSENKDTSASTLTTPSGGGVTAGAGGVFAQALSESSKFGMVPSTTTGITSPPTASIFGVAAATTASTGSLFGQSSDGAKTGIAAPSTTTAASILLGLSAEFFNLTAGTGSVFGKVTSTTSAFGAVPNTASSAAGAASTTTAAAGNLFGASAPTAFAPTPFGTSSGSTFGGTQPFSSPVSSQGDTFGSAAVFGSSSTTVGTAGSGFGTSAIGQSFAPTTSAGFGTASKPTENALGFGFGDFGLGGQSSSQANKANPFGITQVFETATTTQSSLFGGKSGADVFKMGDSTTKPAFGSGPFYQSGFGSQSSGGFSGGSFSAQGSSVVASGFGFGASSPSAATGFGSSQPFGSPTSGASVFGGAASFGSAPAFGGAPAFGSSPQGSLGASPSGGVFGGASSGGFGQSAGSPSFGNLATQSNLPSFGAMAVMPGTQGFGGMQQPQQQQQQQQQASSGFDSFGGCPQSPSGVSFSQWR</sequence>
<evidence type="ECO:0000256" key="11">
    <source>
        <dbReference type="ARBA" id="ARBA00083901"/>
    </source>
</evidence>
<comment type="subcellular location">
    <subcellularLocation>
        <location evidence="1">Nucleus</location>
        <location evidence="1">Nuclear pore complex</location>
    </subcellularLocation>
</comment>
<evidence type="ECO:0000256" key="2">
    <source>
        <dbReference type="ARBA" id="ARBA00022448"/>
    </source>
</evidence>
<keyword evidence="2" id="KW-0813">Transport</keyword>
<feature type="compositionally biased region" description="Polar residues" evidence="12">
    <location>
        <begin position="1091"/>
        <end position="1104"/>
    </location>
</feature>
<dbReference type="InterPro" id="IPR026054">
    <property type="entry name" value="Nucleoporin"/>
</dbReference>
<evidence type="ECO:0000256" key="4">
    <source>
        <dbReference type="ARBA" id="ARBA00022816"/>
    </source>
</evidence>
<dbReference type="Gene3D" id="2.130.10.10">
    <property type="entry name" value="YVTN repeat-like/Quinoprotein amine dehydrogenase"/>
    <property type="match status" value="1"/>
</dbReference>
<feature type="compositionally biased region" description="Low complexity" evidence="12">
    <location>
        <begin position="1331"/>
        <end position="1366"/>
    </location>
</feature>
<evidence type="ECO:0000259" key="13">
    <source>
        <dbReference type="Pfam" id="PF16755"/>
    </source>
</evidence>
<feature type="region of interest" description="Disordered" evidence="12">
    <location>
        <begin position="1454"/>
        <end position="1478"/>
    </location>
</feature>
<dbReference type="GO" id="GO:0051028">
    <property type="term" value="P:mRNA transport"/>
    <property type="evidence" value="ECO:0007669"/>
    <property type="project" value="UniProtKB-KW"/>
</dbReference>
<dbReference type="GO" id="GO:0017056">
    <property type="term" value="F:structural constituent of nuclear pore"/>
    <property type="evidence" value="ECO:0007669"/>
    <property type="project" value="TreeGrafter"/>
</dbReference>
<feature type="compositionally biased region" description="Polar residues" evidence="12">
    <location>
        <begin position="669"/>
        <end position="679"/>
    </location>
</feature>
<evidence type="ECO:0000256" key="6">
    <source>
        <dbReference type="ARBA" id="ARBA00023010"/>
    </source>
</evidence>
<feature type="compositionally biased region" description="Polar residues" evidence="12">
    <location>
        <begin position="1559"/>
        <end position="1582"/>
    </location>
</feature>
<feature type="region of interest" description="Disordered" evidence="12">
    <location>
        <begin position="1139"/>
        <end position="1179"/>
    </location>
</feature>
<feature type="domain" description="Nucleoporin Nup159/Nup146 N-terminal" evidence="13">
    <location>
        <begin position="36"/>
        <end position="394"/>
    </location>
</feature>
<feature type="region of interest" description="Disordered" evidence="12">
    <location>
        <begin position="1268"/>
        <end position="1366"/>
    </location>
</feature>
<accession>A0A9X0D1S1</accession>
<keyword evidence="8" id="KW-0539">Nucleus</keyword>
<keyword evidence="4" id="KW-0509">mRNA transport</keyword>
<evidence type="ECO:0000256" key="9">
    <source>
        <dbReference type="ARBA" id="ARBA00068360"/>
    </source>
</evidence>
<keyword evidence="15" id="KW-1185">Reference proteome</keyword>
<keyword evidence="7" id="KW-0906">Nuclear pore complex</keyword>
<evidence type="ECO:0000256" key="7">
    <source>
        <dbReference type="ARBA" id="ARBA00023132"/>
    </source>
</evidence>
<gene>
    <name evidence="14" type="ORF">OS493_027650</name>
</gene>
<feature type="compositionally biased region" description="Basic and acidic residues" evidence="12">
    <location>
        <begin position="1139"/>
        <end position="1148"/>
    </location>
</feature>
<feature type="compositionally biased region" description="Polar residues" evidence="12">
    <location>
        <begin position="618"/>
        <end position="637"/>
    </location>
</feature>
<keyword evidence="3" id="KW-0677">Repeat</keyword>
<feature type="compositionally biased region" description="Basic and acidic residues" evidence="12">
    <location>
        <begin position="1464"/>
        <end position="1475"/>
    </location>
</feature>
<dbReference type="Pfam" id="PF16755">
    <property type="entry name" value="Beta-prop_NUP159_NUP214"/>
    <property type="match status" value="1"/>
</dbReference>
<evidence type="ECO:0000313" key="15">
    <source>
        <dbReference type="Proteomes" id="UP001163046"/>
    </source>
</evidence>
<name>A0A9X0D1S1_9CNID</name>